<proteinExistence type="predicted"/>
<protein>
    <recommendedName>
        <fullName evidence="1">F-box domain-containing protein</fullName>
    </recommendedName>
</protein>
<name>A0A367YC10_9ASCO</name>
<reference evidence="2 3" key="1">
    <citation type="submission" date="2018-06" db="EMBL/GenBank/DDBJ databases">
        <title>Whole genome sequencing of Candida tropicalis (genome annotated by CSBL at Korea University).</title>
        <authorList>
            <person name="Ahn J."/>
        </authorList>
    </citation>
    <scope>NUCLEOTIDE SEQUENCE [LARGE SCALE GENOMIC DNA]</scope>
    <source>
        <strain evidence="2 3">ATCC 20962</strain>
    </source>
</reference>
<dbReference type="EMBL" id="QLNQ01000024">
    <property type="protein sequence ID" value="RCK63139.1"/>
    <property type="molecule type" value="Genomic_DNA"/>
</dbReference>
<evidence type="ECO:0000259" key="1">
    <source>
        <dbReference type="PROSITE" id="PS50181"/>
    </source>
</evidence>
<feature type="domain" description="F-box" evidence="1">
    <location>
        <begin position="36"/>
        <end position="81"/>
    </location>
</feature>
<gene>
    <name evidence="2" type="ORF">Cantr_09789</name>
</gene>
<organism evidence="2 3">
    <name type="scientific">Candida viswanathii</name>
    <dbReference type="NCBI Taxonomy" id="5486"/>
    <lineage>
        <taxon>Eukaryota</taxon>
        <taxon>Fungi</taxon>
        <taxon>Dikarya</taxon>
        <taxon>Ascomycota</taxon>
        <taxon>Saccharomycotina</taxon>
        <taxon>Pichiomycetes</taxon>
        <taxon>Debaryomycetaceae</taxon>
        <taxon>Candida/Lodderomyces clade</taxon>
        <taxon>Candida</taxon>
    </lineage>
</organism>
<evidence type="ECO:0000313" key="3">
    <source>
        <dbReference type="Proteomes" id="UP000253472"/>
    </source>
</evidence>
<dbReference type="Pfam" id="PF12937">
    <property type="entry name" value="F-box-like"/>
    <property type="match status" value="1"/>
</dbReference>
<dbReference type="InterPro" id="IPR001810">
    <property type="entry name" value="F-box_dom"/>
</dbReference>
<evidence type="ECO:0000313" key="2">
    <source>
        <dbReference type="EMBL" id="RCK63139.1"/>
    </source>
</evidence>
<dbReference type="Proteomes" id="UP000253472">
    <property type="component" value="Unassembled WGS sequence"/>
</dbReference>
<accession>A0A367YC10</accession>
<dbReference type="OrthoDB" id="4016411at2759"/>
<dbReference type="STRING" id="5486.A0A367YC10"/>
<keyword evidence="3" id="KW-1185">Reference proteome</keyword>
<dbReference type="PROSITE" id="PS50181">
    <property type="entry name" value="FBOX"/>
    <property type="match status" value="1"/>
</dbReference>
<dbReference type="InterPro" id="IPR036047">
    <property type="entry name" value="F-box-like_dom_sf"/>
</dbReference>
<dbReference type="SUPFAM" id="SSF81383">
    <property type="entry name" value="F-box domain"/>
    <property type="match status" value="1"/>
</dbReference>
<dbReference type="AlphaFoldDB" id="A0A367YC10"/>
<sequence>MTRVTTCGELNIGSKCDVDKYIAGLYNRFSFHTTTRASIETLPTFVLIEICSFLQPQDLVNLAASSRVWYFPAIKTLYKKIIVTDDLDALHSVKMAITKCYKNCGTVISASKFQELLITIGSNPYLASFVKSLTLNVNEETINLMPLLSNIPGLQLRTLIAPQIPVAYFTRKNSLDIKSIKRLAISSKYVGSEPLCFTQLESLKIYYNENQLDQQNLRKLGKMLRKGRSLWKLHELEFAEHACTSKLALLNLFNDELDMDALPTWTYFFDYVIKGKKPKRLLLDSLAIEGFVGDKAVECVEKLSEAVELSELFNLQLHIREQSQTQSTASINSIQDSAGQFLDLITQKTPSLESLAITPTADFLIYQKDSIIKTLTVNLRHQLKNLLLVYESVSTDHSQIIHEAICKFQSKMERLLINDRSTEAVDRQILLKCIQSNQSLLSLYEHGLLYEQMFIDFLFSDTFLTDFLKLDEDFIINDHMLQFIEKTSGKGLNDFLWCFLNFNFSPVVSHNSKLIEQLSHLKYLNVLGISLVVRFPNGHLNDQLQELYYNTNGGLSIPSGLAVAA</sequence>
<dbReference type="CDD" id="cd09917">
    <property type="entry name" value="F-box_SF"/>
    <property type="match status" value="1"/>
</dbReference>
<comment type="caution">
    <text evidence="2">The sequence shown here is derived from an EMBL/GenBank/DDBJ whole genome shotgun (WGS) entry which is preliminary data.</text>
</comment>